<evidence type="ECO:0000313" key="2">
    <source>
        <dbReference type="Proteomes" id="UP001157418"/>
    </source>
</evidence>
<organism evidence="1 2">
    <name type="scientific">Lactuca virosa</name>
    <dbReference type="NCBI Taxonomy" id="75947"/>
    <lineage>
        <taxon>Eukaryota</taxon>
        <taxon>Viridiplantae</taxon>
        <taxon>Streptophyta</taxon>
        <taxon>Embryophyta</taxon>
        <taxon>Tracheophyta</taxon>
        <taxon>Spermatophyta</taxon>
        <taxon>Magnoliopsida</taxon>
        <taxon>eudicotyledons</taxon>
        <taxon>Gunneridae</taxon>
        <taxon>Pentapetalae</taxon>
        <taxon>asterids</taxon>
        <taxon>campanulids</taxon>
        <taxon>Asterales</taxon>
        <taxon>Asteraceae</taxon>
        <taxon>Cichorioideae</taxon>
        <taxon>Cichorieae</taxon>
        <taxon>Lactucinae</taxon>
        <taxon>Lactuca</taxon>
    </lineage>
</organism>
<keyword evidence="2" id="KW-1185">Reference proteome</keyword>
<gene>
    <name evidence="1" type="ORF">LVIROSA_LOCUS33081</name>
</gene>
<dbReference type="EMBL" id="CAKMRJ010005523">
    <property type="protein sequence ID" value="CAH1447471.1"/>
    <property type="molecule type" value="Genomic_DNA"/>
</dbReference>
<sequence length="205" mass="23316">MHLVRTAPKRFLKIKRFRRTLKSSKALQPPFLPNLLRLIPYSLRSPAGLRNHQPPDAVATSTLLMSSLPPRPSIGKLMSLPTYFLVSAWVSFARFEFWEPLFPICEVVCVAGFHSLFDGRADWWCRNTIPLGNAQKLVVTQGKAKEGICHSGGRRNEVEKRKRGVGGVVLYWSSSSNRCAGTEKDYTEKGYFVLSLTWYYYSKTN</sequence>
<accession>A0AAU9PCF3</accession>
<reference evidence="1 2" key="1">
    <citation type="submission" date="2022-01" db="EMBL/GenBank/DDBJ databases">
        <authorList>
            <person name="Xiong W."/>
            <person name="Schranz E."/>
        </authorList>
    </citation>
    <scope>NUCLEOTIDE SEQUENCE [LARGE SCALE GENOMIC DNA]</scope>
</reference>
<proteinExistence type="predicted"/>
<comment type="caution">
    <text evidence="1">The sequence shown here is derived from an EMBL/GenBank/DDBJ whole genome shotgun (WGS) entry which is preliminary data.</text>
</comment>
<name>A0AAU9PCF3_9ASTR</name>
<dbReference type="Proteomes" id="UP001157418">
    <property type="component" value="Unassembled WGS sequence"/>
</dbReference>
<protein>
    <submittedName>
        <fullName evidence="1">Uncharacterized protein</fullName>
    </submittedName>
</protein>
<dbReference type="AlphaFoldDB" id="A0AAU9PCF3"/>
<evidence type="ECO:0000313" key="1">
    <source>
        <dbReference type="EMBL" id="CAH1447471.1"/>
    </source>
</evidence>